<name>A0A699XRY2_TANCI</name>
<organism evidence="2">
    <name type="scientific">Tanacetum cinerariifolium</name>
    <name type="common">Dalmatian daisy</name>
    <name type="synonym">Chrysanthemum cinerariifolium</name>
    <dbReference type="NCBI Taxonomy" id="118510"/>
    <lineage>
        <taxon>Eukaryota</taxon>
        <taxon>Viridiplantae</taxon>
        <taxon>Streptophyta</taxon>
        <taxon>Embryophyta</taxon>
        <taxon>Tracheophyta</taxon>
        <taxon>Spermatophyta</taxon>
        <taxon>Magnoliopsida</taxon>
        <taxon>eudicotyledons</taxon>
        <taxon>Gunneridae</taxon>
        <taxon>Pentapetalae</taxon>
        <taxon>asterids</taxon>
        <taxon>campanulids</taxon>
        <taxon>Asterales</taxon>
        <taxon>Asteraceae</taxon>
        <taxon>Asteroideae</taxon>
        <taxon>Anthemideae</taxon>
        <taxon>Anthemidinae</taxon>
        <taxon>Tanacetum</taxon>
    </lineage>
</organism>
<dbReference type="EMBL" id="BKCJ011867951">
    <property type="protein sequence ID" value="GFD59681.1"/>
    <property type="molecule type" value="Genomic_DNA"/>
</dbReference>
<evidence type="ECO:0000256" key="1">
    <source>
        <dbReference type="SAM" id="MobiDB-lite"/>
    </source>
</evidence>
<proteinExistence type="predicted"/>
<feature type="compositionally biased region" description="Basic and acidic residues" evidence="1">
    <location>
        <begin position="8"/>
        <end position="25"/>
    </location>
</feature>
<sequence length="59" mass="6469">EDVGMMMIRKDPPLDQTGGRRDEEKVGPLLLAANGSSVLARSNGEQLPKSKQVYNRDSI</sequence>
<protein>
    <submittedName>
        <fullName evidence="2">Uncharacterized protein</fullName>
    </submittedName>
</protein>
<reference evidence="2" key="1">
    <citation type="journal article" date="2019" name="Sci. Rep.">
        <title>Draft genome of Tanacetum cinerariifolium, the natural source of mosquito coil.</title>
        <authorList>
            <person name="Yamashiro T."/>
            <person name="Shiraishi A."/>
            <person name="Satake H."/>
            <person name="Nakayama K."/>
        </authorList>
    </citation>
    <scope>NUCLEOTIDE SEQUENCE</scope>
</reference>
<feature type="non-terminal residue" evidence="2">
    <location>
        <position position="1"/>
    </location>
</feature>
<accession>A0A699XRY2</accession>
<comment type="caution">
    <text evidence="2">The sequence shown here is derived from an EMBL/GenBank/DDBJ whole genome shotgun (WGS) entry which is preliminary data.</text>
</comment>
<feature type="region of interest" description="Disordered" evidence="1">
    <location>
        <begin position="1"/>
        <end position="25"/>
    </location>
</feature>
<evidence type="ECO:0000313" key="2">
    <source>
        <dbReference type="EMBL" id="GFD59681.1"/>
    </source>
</evidence>
<gene>
    <name evidence="2" type="ORF">Tci_931650</name>
</gene>
<dbReference type="AlphaFoldDB" id="A0A699XRY2"/>